<dbReference type="SUPFAM" id="SSF51569">
    <property type="entry name" value="Aldolase"/>
    <property type="match status" value="1"/>
</dbReference>
<organism evidence="6 7">
    <name type="scientific">Sedimentibacter hydroxybenzoicus DSM 7310</name>
    <dbReference type="NCBI Taxonomy" id="1123245"/>
    <lineage>
        <taxon>Bacteria</taxon>
        <taxon>Bacillati</taxon>
        <taxon>Bacillota</taxon>
        <taxon>Tissierellia</taxon>
        <taxon>Sedimentibacter</taxon>
    </lineage>
</organism>
<accession>A0A974BK50</accession>
<dbReference type="Proteomes" id="UP000611629">
    <property type="component" value="Unassembled WGS sequence"/>
</dbReference>
<dbReference type="EMBL" id="JACBNQ010000013">
    <property type="protein sequence ID" value="NYB74774.1"/>
    <property type="molecule type" value="Genomic_DNA"/>
</dbReference>
<evidence type="ECO:0000256" key="1">
    <source>
        <dbReference type="ARBA" id="ARBA00004761"/>
    </source>
</evidence>
<dbReference type="NCBIfam" id="NF004325">
    <property type="entry name" value="PRK05718.1"/>
    <property type="match status" value="1"/>
</dbReference>
<dbReference type="NCBIfam" id="TIGR01182">
    <property type="entry name" value="eda"/>
    <property type="match status" value="1"/>
</dbReference>
<dbReference type="RefSeq" id="WP_179238481.1">
    <property type="nucleotide sequence ID" value="NZ_JACBNQ010000013.1"/>
</dbReference>
<evidence type="ECO:0000256" key="3">
    <source>
        <dbReference type="ARBA" id="ARBA00011233"/>
    </source>
</evidence>
<dbReference type="InterPro" id="IPR013785">
    <property type="entry name" value="Aldolase_TIM"/>
</dbReference>
<evidence type="ECO:0000256" key="5">
    <source>
        <dbReference type="ARBA" id="ARBA00023277"/>
    </source>
</evidence>
<comment type="subunit">
    <text evidence="3">Homotrimer.</text>
</comment>
<keyword evidence="4" id="KW-0456">Lyase</keyword>
<comment type="pathway">
    <text evidence="1">Carbohydrate acid metabolism.</text>
</comment>
<proteinExistence type="inferred from homology"/>
<name>A0A974BK50_SEDHY</name>
<dbReference type="Gene3D" id="3.20.20.70">
    <property type="entry name" value="Aldolase class I"/>
    <property type="match status" value="1"/>
</dbReference>
<comment type="similarity">
    <text evidence="2">Belongs to the KHG/KDPG aldolase family.</text>
</comment>
<reference evidence="6" key="1">
    <citation type="submission" date="2020-07" db="EMBL/GenBank/DDBJ databases">
        <title>Genomic analysis of a strain of Sedimentibacter Hydroxybenzoicus DSM7310.</title>
        <authorList>
            <person name="Ma S."/>
        </authorList>
    </citation>
    <scope>NUCLEOTIDE SEQUENCE</scope>
    <source>
        <strain evidence="6">DSM 7310</strain>
    </source>
</reference>
<dbReference type="PROSITE" id="PS00160">
    <property type="entry name" value="ALDOLASE_KDPG_KHG_2"/>
    <property type="match status" value="1"/>
</dbReference>
<dbReference type="PANTHER" id="PTHR30246:SF1">
    <property type="entry name" value="2-DEHYDRO-3-DEOXY-6-PHOSPHOGALACTONATE ALDOLASE-RELATED"/>
    <property type="match status" value="1"/>
</dbReference>
<dbReference type="InterPro" id="IPR000887">
    <property type="entry name" value="Aldlse_KDPG_KHG"/>
</dbReference>
<keyword evidence="5" id="KW-0119">Carbohydrate metabolism</keyword>
<protein>
    <submittedName>
        <fullName evidence="6">Bifunctional 4-hydroxy-2-oxoglutarate aldolase/2-dehydro-3-deoxy-phosphogluconate aldolase</fullName>
    </submittedName>
</protein>
<evidence type="ECO:0000256" key="4">
    <source>
        <dbReference type="ARBA" id="ARBA00023239"/>
    </source>
</evidence>
<sequence>MNNLLEQIYKLGIIPVIKIDDVEKAVPLAKSLIDGNLSCAEITFRTSQGEEAIRRISKEFSQMLVGAGTVLTVEQVDRAIDAGAKFIVSPGINKKVVEHCINNNILIIPGCSNPTDIEMALELGLEVVKFFPAEQAGGLNYIKAISAPYTNIKFMPTGGINISNINNYLSFNKVIACGGSWMVKSELINEGSFNEITNLVKQAIATMLGFEFAHVGINMENEKDALQSASLLQKMFNFNVRNGNSSVFSSEFFEFTKTPYLGKNGHIAISTNSIERAIYYLELEGFEFNYNACKKDPSGKYVSIYFKDEIAGFAVHLVQKKK</sequence>
<dbReference type="CDD" id="cd00452">
    <property type="entry name" value="KDPG_aldolase"/>
    <property type="match status" value="1"/>
</dbReference>
<gene>
    <name evidence="6" type="ORF">HZF24_11565</name>
</gene>
<dbReference type="InterPro" id="IPR031338">
    <property type="entry name" value="KDPG/KHG_AS_2"/>
</dbReference>
<dbReference type="PANTHER" id="PTHR30246">
    <property type="entry name" value="2-KETO-3-DEOXY-6-PHOSPHOGLUCONATE ALDOLASE"/>
    <property type="match status" value="1"/>
</dbReference>
<comment type="caution">
    <text evidence="6">The sequence shown here is derived from an EMBL/GenBank/DDBJ whole genome shotgun (WGS) entry which is preliminary data.</text>
</comment>
<keyword evidence="7" id="KW-1185">Reference proteome</keyword>
<dbReference type="Pfam" id="PF01081">
    <property type="entry name" value="Aldolase"/>
    <property type="match status" value="1"/>
</dbReference>
<evidence type="ECO:0000313" key="6">
    <source>
        <dbReference type="EMBL" id="NYB74774.1"/>
    </source>
</evidence>
<evidence type="ECO:0000256" key="2">
    <source>
        <dbReference type="ARBA" id="ARBA00006906"/>
    </source>
</evidence>
<dbReference type="AlphaFoldDB" id="A0A974BK50"/>
<dbReference type="GO" id="GO:0016829">
    <property type="term" value="F:lyase activity"/>
    <property type="evidence" value="ECO:0007669"/>
    <property type="project" value="UniProtKB-KW"/>
</dbReference>
<evidence type="ECO:0000313" key="7">
    <source>
        <dbReference type="Proteomes" id="UP000611629"/>
    </source>
</evidence>